<gene>
    <name evidence="1" type="ORF">SAMN05920897_11414</name>
</gene>
<organism evidence="1 2">
    <name type="scientific">Alkalispirochaeta americana</name>
    <dbReference type="NCBI Taxonomy" id="159291"/>
    <lineage>
        <taxon>Bacteria</taxon>
        <taxon>Pseudomonadati</taxon>
        <taxon>Spirochaetota</taxon>
        <taxon>Spirochaetia</taxon>
        <taxon>Spirochaetales</taxon>
        <taxon>Spirochaetaceae</taxon>
        <taxon>Alkalispirochaeta</taxon>
    </lineage>
</organism>
<dbReference type="EMBL" id="FTMS01000014">
    <property type="protein sequence ID" value="SIQ73976.1"/>
    <property type="molecule type" value="Genomic_DNA"/>
</dbReference>
<dbReference type="STRING" id="159291.SAMN05920897_11414"/>
<proteinExistence type="predicted"/>
<dbReference type="Proteomes" id="UP000186400">
    <property type="component" value="Unassembled WGS sequence"/>
</dbReference>
<sequence>MAKLNFGIIAGVILLILGCSSQPEEKPREAARQRTQATSLDMLMSDLTPRDGRPVFLGISPRLRNRDEEEDRAILHVAEQASRYTRMAARYQLVTQRGGRAAEFLDDIITDWDADYAQTLVEHVEVLESFQDHQGTYIVAAVSQVPAAPRVALKGLGGSGEPEWVNRPPAIPGFLVTVGTTLRSHRLRNSIDTADQDALKDILLLSGASVRTLEDRRDVERVGTFEQTLSAQEASAVLSQFLVLARHTSADGRYFYSLVVAREDLGQ</sequence>
<accession>A0A1N6V8K9</accession>
<name>A0A1N6V8K9_9SPIO</name>
<evidence type="ECO:0000313" key="2">
    <source>
        <dbReference type="Proteomes" id="UP000186400"/>
    </source>
</evidence>
<dbReference type="PROSITE" id="PS51257">
    <property type="entry name" value="PROKAR_LIPOPROTEIN"/>
    <property type="match status" value="1"/>
</dbReference>
<reference evidence="1 2" key="1">
    <citation type="submission" date="2017-01" db="EMBL/GenBank/DDBJ databases">
        <authorList>
            <person name="Mah S.A."/>
            <person name="Swanson W.J."/>
            <person name="Moy G.W."/>
            <person name="Vacquier V.D."/>
        </authorList>
    </citation>
    <scope>NUCLEOTIDE SEQUENCE [LARGE SCALE GENOMIC DNA]</scope>
    <source>
        <strain evidence="1 2">ASpG1</strain>
    </source>
</reference>
<dbReference type="RefSeq" id="WP_076489322.1">
    <property type="nucleotide sequence ID" value="NZ_FTMS01000014.1"/>
</dbReference>
<evidence type="ECO:0000313" key="1">
    <source>
        <dbReference type="EMBL" id="SIQ73976.1"/>
    </source>
</evidence>
<dbReference type="AlphaFoldDB" id="A0A1N6V8K9"/>
<dbReference type="OrthoDB" id="9818166at2"/>
<keyword evidence="2" id="KW-1185">Reference proteome</keyword>
<protein>
    <submittedName>
        <fullName evidence="1">Uncharacterized protein</fullName>
    </submittedName>
</protein>